<organism evidence="4 5">
    <name type="scientific">Lacrimispora algidixylanolytica</name>
    <dbReference type="NCBI Taxonomy" id="94868"/>
    <lineage>
        <taxon>Bacteria</taxon>
        <taxon>Bacillati</taxon>
        <taxon>Bacillota</taxon>
        <taxon>Clostridia</taxon>
        <taxon>Lachnospirales</taxon>
        <taxon>Lachnospiraceae</taxon>
        <taxon>Lacrimispora</taxon>
    </lineage>
</organism>
<accession>A0A419SSP5</accession>
<name>A0A419SSP5_9FIRM</name>
<dbReference type="InterPro" id="IPR009739">
    <property type="entry name" value="LprI-like_N"/>
</dbReference>
<keyword evidence="2" id="KW-0472">Membrane</keyword>
<dbReference type="OrthoDB" id="2438161at2"/>
<evidence type="ECO:0000256" key="2">
    <source>
        <dbReference type="SAM" id="Phobius"/>
    </source>
</evidence>
<dbReference type="Gene3D" id="1.20.1270.180">
    <property type="match status" value="1"/>
</dbReference>
<evidence type="ECO:0000313" key="5">
    <source>
        <dbReference type="Proteomes" id="UP000284277"/>
    </source>
</evidence>
<dbReference type="RefSeq" id="WP_120198875.1">
    <property type="nucleotide sequence ID" value="NZ_MCIA01000035.1"/>
</dbReference>
<dbReference type="AlphaFoldDB" id="A0A419SSP5"/>
<evidence type="ECO:0000259" key="3">
    <source>
        <dbReference type="Pfam" id="PF07007"/>
    </source>
</evidence>
<comment type="caution">
    <text evidence="4">The sequence shown here is derived from an EMBL/GenBank/DDBJ whole genome shotgun (WGS) entry which is preliminary data.</text>
</comment>
<evidence type="ECO:0000313" key="4">
    <source>
        <dbReference type="EMBL" id="RKD28246.1"/>
    </source>
</evidence>
<dbReference type="Proteomes" id="UP000284277">
    <property type="component" value="Unassembled WGS sequence"/>
</dbReference>
<evidence type="ECO:0000256" key="1">
    <source>
        <dbReference type="SAM" id="MobiDB-lite"/>
    </source>
</evidence>
<keyword evidence="2" id="KW-0812">Transmembrane</keyword>
<feature type="region of interest" description="Disordered" evidence="1">
    <location>
        <begin position="44"/>
        <end position="113"/>
    </location>
</feature>
<reference evidence="4 5" key="1">
    <citation type="submission" date="2016-08" db="EMBL/GenBank/DDBJ databases">
        <title>A new outlook on sporulation: Clostridium algidixylanolyticum.</title>
        <authorList>
            <person name="Poppleton D.I."/>
            <person name="Gribaldo S."/>
        </authorList>
    </citation>
    <scope>NUCLEOTIDE SEQUENCE [LARGE SCALE GENOMIC DNA]</scope>
    <source>
        <strain evidence="4 5">SPL73</strain>
    </source>
</reference>
<keyword evidence="2" id="KW-1133">Transmembrane helix</keyword>
<dbReference type="Pfam" id="PF07007">
    <property type="entry name" value="LprI"/>
    <property type="match status" value="1"/>
</dbReference>
<feature type="domain" description="Lysozyme inhibitor LprI-like N-terminal" evidence="3">
    <location>
        <begin position="179"/>
        <end position="269"/>
    </location>
</feature>
<proteinExistence type="predicted"/>
<sequence length="283" mass="30858">MNKGRGIWIVIGSILVIGVLITIATTSFINSKKIIPDPVGIQSFSSSEVSSDQDNGMYYNKGQEMYSGDQKKSKEQTSIPEEGASLKKAARAEGKSDESTNKRVVAEAGPEERMGIASDSADAVMAPPAAESIQETIISPINPDLKAKSSIEPASENGAASYQKHLVSLDEQIKKIREESGDSNTYSMKALADKELKLWNMEQNTIYDTVAQAISDEERKSLEVSQQNWVKTRDSKAVDAAKKFSGGSLEGLEYTASLAESTRERTYELVKEYSDVLPSSKNQ</sequence>
<dbReference type="PANTHER" id="PTHR39176">
    <property type="entry name" value="PERIPLASMIC PROTEIN-RELATED"/>
    <property type="match status" value="1"/>
</dbReference>
<dbReference type="EMBL" id="MCIA01000035">
    <property type="protein sequence ID" value="RKD28246.1"/>
    <property type="molecule type" value="Genomic_DNA"/>
</dbReference>
<feature type="compositionally biased region" description="Basic and acidic residues" evidence="1">
    <location>
        <begin position="90"/>
        <end position="113"/>
    </location>
</feature>
<feature type="transmembrane region" description="Helical" evidence="2">
    <location>
        <begin position="7"/>
        <end position="29"/>
    </location>
</feature>
<keyword evidence="5" id="KW-1185">Reference proteome</keyword>
<protein>
    <recommendedName>
        <fullName evidence="3">Lysozyme inhibitor LprI-like N-terminal domain-containing protein</fullName>
    </recommendedName>
</protein>
<dbReference type="PANTHER" id="PTHR39176:SF1">
    <property type="entry name" value="PERIPLASMIC PROTEIN"/>
    <property type="match status" value="1"/>
</dbReference>
<gene>
    <name evidence="4" type="ORF">BET01_12005</name>
</gene>